<dbReference type="GO" id="GO:0005763">
    <property type="term" value="C:mitochondrial small ribosomal subunit"/>
    <property type="evidence" value="ECO:0007669"/>
    <property type="project" value="TreeGrafter"/>
</dbReference>
<name>A0A8E2JN25_9PEZI</name>
<accession>A0A8E2JN25</accession>
<dbReference type="AlphaFoldDB" id="A0A8E2JN25"/>
<dbReference type="GO" id="GO:0003735">
    <property type="term" value="F:structural constituent of ribosome"/>
    <property type="evidence" value="ECO:0007669"/>
    <property type="project" value="InterPro"/>
</dbReference>
<reference evidence="4 5" key="1">
    <citation type="journal article" date="2016" name="Nat. Commun.">
        <title>Ectomycorrhizal ecology is imprinted in the genome of the dominant symbiotic fungus Cenococcum geophilum.</title>
        <authorList>
            <consortium name="DOE Joint Genome Institute"/>
            <person name="Peter M."/>
            <person name="Kohler A."/>
            <person name="Ohm R.A."/>
            <person name="Kuo A."/>
            <person name="Krutzmann J."/>
            <person name="Morin E."/>
            <person name="Arend M."/>
            <person name="Barry K.W."/>
            <person name="Binder M."/>
            <person name="Choi C."/>
            <person name="Clum A."/>
            <person name="Copeland A."/>
            <person name="Grisel N."/>
            <person name="Haridas S."/>
            <person name="Kipfer T."/>
            <person name="LaButti K."/>
            <person name="Lindquist E."/>
            <person name="Lipzen A."/>
            <person name="Maire R."/>
            <person name="Meier B."/>
            <person name="Mihaltcheva S."/>
            <person name="Molinier V."/>
            <person name="Murat C."/>
            <person name="Poggeler S."/>
            <person name="Quandt C.A."/>
            <person name="Sperisen C."/>
            <person name="Tritt A."/>
            <person name="Tisserant E."/>
            <person name="Crous P.W."/>
            <person name="Henrissat B."/>
            <person name="Nehls U."/>
            <person name="Egli S."/>
            <person name="Spatafora J.W."/>
            <person name="Grigoriev I.V."/>
            <person name="Martin F.M."/>
        </authorList>
    </citation>
    <scope>NUCLEOTIDE SEQUENCE [LARGE SCALE GENOMIC DNA]</scope>
    <source>
        <strain evidence="4 5">CBS 207.34</strain>
    </source>
</reference>
<dbReference type="Proteomes" id="UP000250140">
    <property type="component" value="Unassembled WGS sequence"/>
</dbReference>
<proteinExistence type="inferred from homology"/>
<evidence type="ECO:0008006" key="6">
    <source>
        <dbReference type="Google" id="ProtNLM"/>
    </source>
</evidence>
<dbReference type="InterPro" id="IPR052837">
    <property type="entry name" value="Mitoribosomal_bS21"/>
</dbReference>
<evidence type="ECO:0000256" key="3">
    <source>
        <dbReference type="ARBA" id="ARBA00023274"/>
    </source>
</evidence>
<evidence type="ECO:0000313" key="4">
    <source>
        <dbReference type="EMBL" id="OCL03122.1"/>
    </source>
</evidence>
<gene>
    <name evidence="4" type="ORF">AOQ84DRAFT_303437</name>
</gene>
<evidence type="ECO:0000313" key="5">
    <source>
        <dbReference type="Proteomes" id="UP000250140"/>
    </source>
</evidence>
<evidence type="ECO:0000256" key="2">
    <source>
        <dbReference type="ARBA" id="ARBA00022980"/>
    </source>
</evidence>
<dbReference type="OrthoDB" id="2501249at2759"/>
<evidence type="ECO:0000256" key="1">
    <source>
        <dbReference type="ARBA" id="ARBA00006640"/>
    </source>
</evidence>
<organism evidence="4 5">
    <name type="scientific">Glonium stellatum</name>
    <dbReference type="NCBI Taxonomy" id="574774"/>
    <lineage>
        <taxon>Eukaryota</taxon>
        <taxon>Fungi</taxon>
        <taxon>Dikarya</taxon>
        <taxon>Ascomycota</taxon>
        <taxon>Pezizomycotina</taxon>
        <taxon>Dothideomycetes</taxon>
        <taxon>Pleosporomycetidae</taxon>
        <taxon>Gloniales</taxon>
        <taxon>Gloniaceae</taxon>
        <taxon>Glonium</taxon>
    </lineage>
</organism>
<sequence>MQLPVSLSAINSQAPLTSPVARKLNYPRLDASTGRSIDLDPSKGRDLVRGLAQLNSLISRNKVRADFNKQRFHERPGLKRKRLKSQRWRKRFKEGFREVVGRVSALTRKGW</sequence>
<dbReference type="EMBL" id="KV750804">
    <property type="protein sequence ID" value="OCL03122.1"/>
    <property type="molecule type" value="Genomic_DNA"/>
</dbReference>
<keyword evidence="3" id="KW-0687">Ribonucleoprotein</keyword>
<dbReference type="GO" id="GO:0070124">
    <property type="term" value="P:mitochondrial translational initiation"/>
    <property type="evidence" value="ECO:0007669"/>
    <property type="project" value="TreeGrafter"/>
</dbReference>
<dbReference type="InterPro" id="IPR001911">
    <property type="entry name" value="Ribosomal_bS21"/>
</dbReference>
<keyword evidence="5" id="KW-1185">Reference proteome</keyword>
<dbReference type="Pfam" id="PF01165">
    <property type="entry name" value="Ribosomal_S21"/>
    <property type="match status" value="1"/>
</dbReference>
<keyword evidence="2" id="KW-0689">Ribosomal protein</keyword>
<comment type="similarity">
    <text evidence="1">Belongs to the bacterial ribosomal protein bS21 family.</text>
</comment>
<protein>
    <recommendedName>
        <fullName evidence="6">Ribosomal protein S21</fullName>
    </recommendedName>
</protein>
<dbReference type="PANTHER" id="PTHR41237:SF1">
    <property type="entry name" value="SMALL RIBOSOMAL SUBUNIT PROTEIN BS21M"/>
    <property type="match status" value="1"/>
</dbReference>
<dbReference type="PANTHER" id="PTHR41237">
    <property type="entry name" value="37S RIBOSOMAL PROTEIN MRP21, MITOCHONDRIAL"/>
    <property type="match status" value="1"/>
</dbReference>